<feature type="compositionally biased region" description="Polar residues" evidence="5">
    <location>
        <begin position="167"/>
        <end position="180"/>
    </location>
</feature>
<dbReference type="GO" id="GO:0043539">
    <property type="term" value="F:protein serine/threonine kinase activator activity"/>
    <property type="evidence" value="ECO:0007669"/>
    <property type="project" value="TreeGrafter"/>
</dbReference>
<feature type="compositionally biased region" description="Polar residues" evidence="5">
    <location>
        <begin position="327"/>
        <end position="338"/>
    </location>
</feature>
<dbReference type="SMART" id="SM00586">
    <property type="entry name" value="ZnF_DBF"/>
    <property type="match status" value="1"/>
</dbReference>
<name>A0A482XVS6_LAOST</name>
<sequence>MIDCGENGLFEARYLGKGKFIRGINYASEAGGLVCSVFVFRSRAEAMLDCVRAPLLANDVTALNSSHTTVDPIENARAHNVPVYQVQQFVRWVEKLVERTRAGGSGGAARRVKVLNKEFLKLECARRRPEFRELKAWPTLRYEGTPGGPFETRGGGGGGTRQAASGKKQQPQRQNNATGDRQQRQQQQQQRSSRRAADRMTRKDTGVSGGGGGGGGGYCEMCCLDYGDLSQHVTSAGHLKLAQDPAHFAALDSLIRDACLDTLLGNGTTQATTVTNHCGVVLSPLNVSDYTNNNKNNNSRRVLRSARASVAPPQNGVAAAACAGMGNRTSSSSPTNGHHNTRSSQHRTAANTNAVVKVVPHSPNEVSNSPPAAAPSNVANGIINHNHLTRLSVRTDLAAAVGGGGVGLATPTLATTPPPAQPTNDSEAGRTRQQQQSGGGGGTSSRSSTCGESASAATCGQHLLRSKKQLRLPHALQGTTAEGGAEE</sequence>
<evidence type="ECO:0000259" key="6">
    <source>
        <dbReference type="PROSITE" id="PS51265"/>
    </source>
</evidence>
<keyword evidence="3" id="KW-0862">Zinc</keyword>
<protein>
    <recommendedName>
        <fullName evidence="6">DBF4-type domain-containing protein</fullName>
    </recommendedName>
</protein>
<feature type="region of interest" description="Disordered" evidence="5">
    <location>
        <begin position="140"/>
        <end position="211"/>
    </location>
</feature>
<feature type="region of interest" description="Disordered" evidence="5">
    <location>
        <begin position="409"/>
        <end position="487"/>
    </location>
</feature>
<reference evidence="7 8" key="1">
    <citation type="journal article" date="2017" name="Gigascience">
        <title>Genome sequence of the small brown planthopper, Laodelphax striatellus.</title>
        <authorList>
            <person name="Zhu J."/>
            <person name="Jiang F."/>
            <person name="Wang X."/>
            <person name="Yang P."/>
            <person name="Bao Y."/>
            <person name="Zhao W."/>
            <person name="Wang W."/>
            <person name="Lu H."/>
            <person name="Wang Q."/>
            <person name="Cui N."/>
            <person name="Li J."/>
            <person name="Chen X."/>
            <person name="Luo L."/>
            <person name="Yu J."/>
            <person name="Kang L."/>
            <person name="Cui F."/>
        </authorList>
    </citation>
    <scope>NUCLEOTIDE SEQUENCE [LARGE SCALE GENOMIC DNA]</scope>
    <source>
        <strain evidence="7">Lst14</strain>
    </source>
</reference>
<comment type="caution">
    <text evidence="7">The sequence shown here is derived from an EMBL/GenBank/DDBJ whole genome shotgun (WGS) entry which is preliminary data.</text>
</comment>
<dbReference type="EMBL" id="QKKF02000158">
    <property type="protein sequence ID" value="RZF49238.1"/>
    <property type="molecule type" value="Genomic_DNA"/>
</dbReference>
<dbReference type="GO" id="GO:0003676">
    <property type="term" value="F:nucleic acid binding"/>
    <property type="evidence" value="ECO:0007669"/>
    <property type="project" value="InterPro"/>
</dbReference>
<dbReference type="InParanoid" id="A0A482XVS6"/>
<evidence type="ECO:0000313" key="7">
    <source>
        <dbReference type="EMBL" id="RZF49238.1"/>
    </source>
</evidence>
<dbReference type="GO" id="GO:0010571">
    <property type="term" value="P:positive regulation of nuclear cell cycle DNA replication"/>
    <property type="evidence" value="ECO:0007669"/>
    <property type="project" value="TreeGrafter"/>
</dbReference>
<proteinExistence type="predicted"/>
<feature type="region of interest" description="Disordered" evidence="5">
    <location>
        <begin position="324"/>
        <end position="349"/>
    </location>
</feature>
<evidence type="ECO:0000256" key="3">
    <source>
        <dbReference type="ARBA" id="ARBA00022833"/>
    </source>
</evidence>
<dbReference type="GO" id="GO:0031431">
    <property type="term" value="C:Dbf4-dependent protein kinase complex"/>
    <property type="evidence" value="ECO:0007669"/>
    <property type="project" value="TreeGrafter"/>
</dbReference>
<dbReference type="PANTHER" id="PTHR15375:SF26">
    <property type="entry name" value="PROTEIN CHIFFON"/>
    <property type="match status" value="1"/>
</dbReference>
<dbReference type="GO" id="GO:1901987">
    <property type="term" value="P:regulation of cell cycle phase transition"/>
    <property type="evidence" value="ECO:0007669"/>
    <property type="project" value="TreeGrafter"/>
</dbReference>
<dbReference type="OrthoDB" id="6645373at2759"/>
<keyword evidence="8" id="KW-1185">Reference proteome</keyword>
<feature type="non-terminal residue" evidence="7">
    <location>
        <position position="487"/>
    </location>
</feature>
<gene>
    <name evidence="7" type="ORF">LSTR_LSTR014056</name>
</gene>
<dbReference type="InterPro" id="IPR038545">
    <property type="entry name" value="Znf_DBF_sf"/>
</dbReference>
<dbReference type="InterPro" id="IPR006572">
    <property type="entry name" value="Znf_DBF"/>
</dbReference>
<dbReference type="Pfam" id="PF07535">
    <property type="entry name" value="zf-DBF"/>
    <property type="match status" value="1"/>
</dbReference>
<organism evidence="7 8">
    <name type="scientific">Laodelphax striatellus</name>
    <name type="common">Small brown planthopper</name>
    <name type="synonym">Delphax striatella</name>
    <dbReference type="NCBI Taxonomy" id="195883"/>
    <lineage>
        <taxon>Eukaryota</taxon>
        <taxon>Metazoa</taxon>
        <taxon>Ecdysozoa</taxon>
        <taxon>Arthropoda</taxon>
        <taxon>Hexapoda</taxon>
        <taxon>Insecta</taxon>
        <taxon>Pterygota</taxon>
        <taxon>Neoptera</taxon>
        <taxon>Paraneoptera</taxon>
        <taxon>Hemiptera</taxon>
        <taxon>Auchenorrhyncha</taxon>
        <taxon>Fulgoroidea</taxon>
        <taxon>Delphacidae</taxon>
        <taxon>Criomorphinae</taxon>
        <taxon>Laodelphax</taxon>
    </lineage>
</organism>
<accession>A0A482XVS6</accession>
<feature type="compositionally biased region" description="Low complexity" evidence="5">
    <location>
        <begin position="444"/>
        <end position="456"/>
    </location>
</feature>
<evidence type="ECO:0000313" key="8">
    <source>
        <dbReference type="Proteomes" id="UP000291343"/>
    </source>
</evidence>
<evidence type="ECO:0000256" key="2">
    <source>
        <dbReference type="ARBA" id="ARBA00022771"/>
    </source>
</evidence>
<dbReference type="GO" id="GO:0008270">
    <property type="term" value="F:zinc ion binding"/>
    <property type="evidence" value="ECO:0007669"/>
    <property type="project" value="UniProtKB-KW"/>
</dbReference>
<dbReference type="STRING" id="195883.A0A482XVS6"/>
<dbReference type="InterPro" id="IPR051590">
    <property type="entry name" value="Replication_Regulatory_Kinase"/>
</dbReference>
<evidence type="ECO:0000256" key="5">
    <source>
        <dbReference type="SAM" id="MobiDB-lite"/>
    </source>
</evidence>
<dbReference type="PANTHER" id="PTHR15375">
    <property type="entry name" value="ACTIVATOR OF S-PHASE KINASE-RELATED"/>
    <property type="match status" value="1"/>
</dbReference>
<keyword evidence="1" id="KW-0479">Metal-binding</keyword>
<keyword evidence="2 4" id="KW-0863">Zinc-finger</keyword>
<feature type="compositionally biased region" description="Basic and acidic residues" evidence="5">
    <location>
        <begin position="195"/>
        <end position="205"/>
    </location>
</feature>
<feature type="domain" description="DBF4-type" evidence="6">
    <location>
        <begin position="212"/>
        <end position="261"/>
    </location>
</feature>
<dbReference type="Gene3D" id="6.10.250.3410">
    <property type="entry name" value="DBF zinc finger"/>
    <property type="match status" value="1"/>
</dbReference>
<evidence type="ECO:0000256" key="4">
    <source>
        <dbReference type="PROSITE-ProRule" id="PRU00600"/>
    </source>
</evidence>
<dbReference type="AlphaFoldDB" id="A0A482XVS6"/>
<evidence type="ECO:0000256" key="1">
    <source>
        <dbReference type="ARBA" id="ARBA00022723"/>
    </source>
</evidence>
<dbReference type="PROSITE" id="PS51265">
    <property type="entry name" value="ZF_DBF4"/>
    <property type="match status" value="1"/>
</dbReference>
<dbReference type="Proteomes" id="UP000291343">
    <property type="component" value="Unassembled WGS sequence"/>
</dbReference>